<dbReference type="Proteomes" id="UP001382727">
    <property type="component" value="Chromosome"/>
</dbReference>
<protein>
    <submittedName>
        <fullName evidence="1">Uncharacterized protein</fullName>
    </submittedName>
</protein>
<name>A0ABZ2MKR4_9MICO</name>
<dbReference type="RefSeq" id="WP_338751680.1">
    <property type="nucleotide sequence ID" value="NZ_CP144913.1"/>
</dbReference>
<dbReference type="EMBL" id="CP144913">
    <property type="protein sequence ID" value="WXB77618.1"/>
    <property type="molecule type" value="Genomic_DNA"/>
</dbReference>
<sequence length="121" mass="12711">MGAAVEINTGTIAPVHLKGKHIMLGTQSLGVFDGTQSVVRFEIPSGKHVLYLKDGLTTSGAVAFRVRTGHCAQLTLKDVDAGMFAAIFGGWFALKRAGDAVLDEETPGAEEISVDEVPVEA</sequence>
<reference evidence="1 2" key="1">
    <citation type="submission" date="2024-02" db="EMBL/GenBank/DDBJ databases">
        <title>Janibacter sp. nov., isolated from gut of marine sandworm.</title>
        <authorList>
            <person name="Kim B."/>
            <person name="Jun M.O."/>
            <person name="Shin N.-R."/>
        </authorList>
    </citation>
    <scope>NUCLEOTIDE SEQUENCE [LARGE SCALE GENOMIC DNA]</scope>
    <source>
        <strain evidence="1 2">A1S7</strain>
    </source>
</reference>
<evidence type="ECO:0000313" key="2">
    <source>
        <dbReference type="Proteomes" id="UP001382727"/>
    </source>
</evidence>
<gene>
    <name evidence="1" type="ORF">V1351_05985</name>
</gene>
<evidence type="ECO:0000313" key="1">
    <source>
        <dbReference type="EMBL" id="WXB77618.1"/>
    </source>
</evidence>
<organism evidence="1 2">
    <name type="scientific">Janibacter alittae</name>
    <dbReference type="NCBI Taxonomy" id="3115209"/>
    <lineage>
        <taxon>Bacteria</taxon>
        <taxon>Bacillati</taxon>
        <taxon>Actinomycetota</taxon>
        <taxon>Actinomycetes</taxon>
        <taxon>Micrococcales</taxon>
        <taxon>Intrasporangiaceae</taxon>
        <taxon>Janibacter</taxon>
    </lineage>
</organism>
<accession>A0ABZ2MKR4</accession>
<keyword evidence="2" id="KW-1185">Reference proteome</keyword>
<proteinExistence type="predicted"/>